<protein>
    <submittedName>
        <fullName evidence="1">Uncharacterized protein</fullName>
    </submittedName>
</protein>
<sequence length="117" mass="12789">MVTSVASCNVPNSSHNHSSVKRKATETSIPQPKKKGSGMGAMLFSHLDRLVESVSIATNYTMPSRDKKGCNIQEVMEELNSIHGVDFGSPIHTFATEFFYARSKKGDVEILTENTLG</sequence>
<evidence type="ECO:0000313" key="1">
    <source>
        <dbReference type="EMBL" id="KAI9394681.1"/>
    </source>
</evidence>
<reference evidence="1 2" key="1">
    <citation type="journal article" date="2006" name="Science">
        <title>The genome of black cottonwood, Populus trichocarpa (Torr. &amp; Gray).</title>
        <authorList>
            <person name="Tuskan G.A."/>
            <person name="Difazio S."/>
            <person name="Jansson S."/>
            <person name="Bohlmann J."/>
            <person name="Grigoriev I."/>
            <person name="Hellsten U."/>
            <person name="Putnam N."/>
            <person name="Ralph S."/>
            <person name="Rombauts S."/>
            <person name="Salamov A."/>
            <person name="Schein J."/>
            <person name="Sterck L."/>
            <person name="Aerts A."/>
            <person name="Bhalerao R.R."/>
            <person name="Bhalerao R.P."/>
            <person name="Blaudez D."/>
            <person name="Boerjan W."/>
            <person name="Brun A."/>
            <person name="Brunner A."/>
            <person name="Busov V."/>
            <person name="Campbell M."/>
            <person name="Carlson J."/>
            <person name="Chalot M."/>
            <person name="Chapman J."/>
            <person name="Chen G.L."/>
            <person name="Cooper D."/>
            <person name="Coutinho P.M."/>
            <person name="Couturier J."/>
            <person name="Covert S."/>
            <person name="Cronk Q."/>
            <person name="Cunningham R."/>
            <person name="Davis J."/>
            <person name="Degroeve S."/>
            <person name="Dejardin A."/>
            <person name="Depamphilis C."/>
            <person name="Detter J."/>
            <person name="Dirks B."/>
            <person name="Dubchak I."/>
            <person name="Duplessis S."/>
            <person name="Ehlting J."/>
            <person name="Ellis B."/>
            <person name="Gendler K."/>
            <person name="Goodstein D."/>
            <person name="Gribskov M."/>
            <person name="Grimwood J."/>
            <person name="Groover A."/>
            <person name="Gunter L."/>
            <person name="Hamberger B."/>
            <person name="Heinze B."/>
            <person name="Helariutta Y."/>
            <person name="Henrissat B."/>
            <person name="Holligan D."/>
            <person name="Holt R."/>
            <person name="Huang W."/>
            <person name="Islam-Faridi N."/>
            <person name="Jones S."/>
            <person name="Jones-Rhoades M."/>
            <person name="Jorgensen R."/>
            <person name="Joshi C."/>
            <person name="Kangasjarvi J."/>
            <person name="Karlsson J."/>
            <person name="Kelleher C."/>
            <person name="Kirkpatrick R."/>
            <person name="Kirst M."/>
            <person name="Kohler A."/>
            <person name="Kalluri U."/>
            <person name="Larimer F."/>
            <person name="Leebens-Mack J."/>
            <person name="Leple J.C."/>
            <person name="Locascio P."/>
            <person name="Lou Y."/>
            <person name="Lucas S."/>
            <person name="Martin F."/>
            <person name="Montanini B."/>
            <person name="Napoli C."/>
            <person name="Nelson D.R."/>
            <person name="Nelson C."/>
            <person name="Nieminen K."/>
            <person name="Nilsson O."/>
            <person name="Pereda V."/>
            <person name="Peter G."/>
            <person name="Philippe R."/>
            <person name="Pilate G."/>
            <person name="Poliakov A."/>
            <person name="Razumovskaya J."/>
            <person name="Richardson P."/>
            <person name="Rinaldi C."/>
            <person name="Ritland K."/>
            <person name="Rouze P."/>
            <person name="Ryaboy D."/>
            <person name="Schmutz J."/>
            <person name="Schrader J."/>
            <person name="Segerman B."/>
            <person name="Shin H."/>
            <person name="Siddiqui A."/>
            <person name="Sterky F."/>
            <person name="Terry A."/>
            <person name="Tsai C.J."/>
            <person name="Uberbacher E."/>
            <person name="Unneberg P."/>
            <person name="Vahala J."/>
            <person name="Wall K."/>
            <person name="Wessler S."/>
            <person name="Yang G."/>
            <person name="Yin T."/>
            <person name="Douglas C."/>
            <person name="Marra M."/>
            <person name="Sandberg G."/>
            <person name="Van de Peer Y."/>
            <person name="Rokhsar D."/>
        </authorList>
    </citation>
    <scope>NUCLEOTIDE SEQUENCE [LARGE SCALE GENOMIC DNA]</scope>
    <source>
        <strain evidence="2">cv. Nisqually</strain>
    </source>
</reference>
<accession>A0ACC0SZI3</accession>
<dbReference type="EMBL" id="CM009294">
    <property type="protein sequence ID" value="KAI9394681.1"/>
    <property type="molecule type" value="Genomic_DNA"/>
</dbReference>
<comment type="caution">
    <text evidence="1">The sequence shown here is derived from an EMBL/GenBank/DDBJ whole genome shotgun (WGS) entry which is preliminary data.</text>
</comment>
<evidence type="ECO:0000313" key="2">
    <source>
        <dbReference type="Proteomes" id="UP000006729"/>
    </source>
</evidence>
<gene>
    <name evidence="1" type="ORF">POPTR_005G127650v4</name>
</gene>
<keyword evidence="2" id="KW-1185">Reference proteome</keyword>
<dbReference type="Proteomes" id="UP000006729">
    <property type="component" value="Chromosome 5"/>
</dbReference>
<name>A0ACC0SZI3_POPTR</name>
<organism evidence="1 2">
    <name type="scientific">Populus trichocarpa</name>
    <name type="common">Western balsam poplar</name>
    <name type="synonym">Populus balsamifera subsp. trichocarpa</name>
    <dbReference type="NCBI Taxonomy" id="3694"/>
    <lineage>
        <taxon>Eukaryota</taxon>
        <taxon>Viridiplantae</taxon>
        <taxon>Streptophyta</taxon>
        <taxon>Embryophyta</taxon>
        <taxon>Tracheophyta</taxon>
        <taxon>Spermatophyta</taxon>
        <taxon>Magnoliopsida</taxon>
        <taxon>eudicotyledons</taxon>
        <taxon>Gunneridae</taxon>
        <taxon>Pentapetalae</taxon>
        <taxon>rosids</taxon>
        <taxon>fabids</taxon>
        <taxon>Malpighiales</taxon>
        <taxon>Salicaceae</taxon>
        <taxon>Saliceae</taxon>
        <taxon>Populus</taxon>
    </lineage>
</organism>
<proteinExistence type="predicted"/>